<dbReference type="SUPFAM" id="SSF55781">
    <property type="entry name" value="GAF domain-like"/>
    <property type="match status" value="1"/>
</dbReference>
<organism evidence="6 7">
    <name type="scientific">Mycolicibacterium poriferae</name>
    <dbReference type="NCBI Taxonomy" id="39694"/>
    <lineage>
        <taxon>Bacteria</taxon>
        <taxon>Bacillati</taxon>
        <taxon>Actinomycetota</taxon>
        <taxon>Actinomycetes</taxon>
        <taxon>Mycobacteriales</taxon>
        <taxon>Mycobacteriaceae</taxon>
        <taxon>Mycolicibacterium</taxon>
    </lineage>
</organism>
<dbReference type="RefSeq" id="WP_163674568.1">
    <property type="nucleotide sequence ID" value="NZ_AP022570.1"/>
</dbReference>
<dbReference type="SMART" id="SM00065">
    <property type="entry name" value="GAF"/>
    <property type="match status" value="1"/>
</dbReference>
<dbReference type="InterPro" id="IPR011006">
    <property type="entry name" value="CheY-like_superfamily"/>
</dbReference>
<proteinExistence type="predicted"/>
<gene>
    <name evidence="6" type="ORF">MPOR_28150</name>
</gene>
<dbReference type="InterPro" id="IPR003018">
    <property type="entry name" value="GAF"/>
</dbReference>
<keyword evidence="7" id="KW-1185">Reference proteome</keyword>
<dbReference type="InterPro" id="IPR005561">
    <property type="entry name" value="ANTAR"/>
</dbReference>
<evidence type="ECO:0000256" key="1">
    <source>
        <dbReference type="ARBA" id="ARBA00022679"/>
    </source>
</evidence>
<dbReference type="KEGG" id="mpof:MPOR_28150"/>
<name>A0A6N4VBI1_9MYCO</name>
<reference evidence="6 7" key="1">
    <citation type="journal article" date="2019" name="Emerg. Microbes Infect.">
        <title>Comprehensive subspecies identification of 175 nontuberculous mycobacteria species based on 7547 genomic profiles.</title>
        <authorList>
            <person name="Matsumoto Y."/>
            <person name="Kinjo T."/>
            <person name="Motooka D."/>
            <person name="Nabeya D."/>
            <person name="Jung N."/>
            <person name="Uechi K."/>
            <person name="Horii T."/>
            <person name="Iida T."/>
            <person name="Fujita J."/>
            <person name="Nakamura S."/>
        </authorList>
    </citation>
    <scope>NUCLEOTIDE SEQUENCE [LARGE SCALE GENOMIC DNA]</scope>
    <source>
        <strain evidence="6 7">JCM 12603</strain>
    </source>
</reference>
<dbReference type="GO" id="GO:0003723">
    <property type="term" value="F:RNA binding"/>
    <property type="evidence" value="ECO:0007669"/>
    <property type="project" value="InterPro"/>
</dbReference>
<dbReference type="Pfam" id="PF03861">
    <property type="entry name" value="ANTAR"/>
    <property type="match status" value="1"/>
</dbReference>
<keyword evidence="2" id="KW-0418">Kinase</keyword>
<dbReference type="Proteomes" id="UP000466785">
    <property type="component" value="Chromosome"/>
</dbReference>
<dbReference type="AlphaFoldDB" id="A0A6N4VBI1"/>
<keyword evidence="3" id="KW-0805">Transcription regulation</keyword>
<evidence type="ECO:0000256" key="3">
    <source>
        <dbReference type="ARBA" id="ARBA00023015"/>
    </source>
</evidence>
<feature type="domain" description="ANTAR" evidence="5">
    <location>
        <begin position="168"/>
        <end position="229"/>
    </location>
</feature>
<protein>
    <submittedName>
        <fullName evidence="6">Transcriptional regulator</fullName>
    </submittedName>
</protein>
<accession>A0A6N4VBI1</accession>
<dbReference type="SMART" id="SM01012">
    <property type="entry name" value="ANTAR"/>
    <property type="match status" value="1"/>
</dbReference>
<dbReference type="GO" id="GO:0016301">
    <property type="term" value="F:kinase activity"/>
    <property type="evidence" value="ECO:0007669"/>
    <property type="project" value="UniProtKB-KW"/>
</dbReference>
<sequence length="238" mass="26022">MSDSYTERDIHAQIARLARDLHSYEHSGKTIDTLLLAVTRQAVGMLDEVDHAGVTLVDRRGRVRSTAATGPVPTRIDELQDTHQQGPCLQTIREHITVRVKDFGSEERWPSFVEDLLAQTPVRSSLSVLLYTEDSELGALNLYAEEAGVLDDSVEDMAVALGAHAAIALSAARRSEQFHSALFTRDAIGQAKGIIMERYKIGAGAAFELLTRLSQDSNTPLAQIAQELIEADFPPADS</sequence>
<keyword evidence="1" id="KW-0808">Transferase</keyword>
<dbReference type="Gene3D" id="3.30.450.40">
    <property type="match status" value="1"/>
</dbReference>
<dbReference type="EMBL" id="AP022570">
    <property type="protein sequence ID" value="BBX51789.1"/>
    <property type="molecule type" value="Genomic_DNA"/>
</dbReference>
<evidence type="ECO:0000256" key="4">
    <source>
        <dbReference type="ARBA" id="ARBA00023163"/>
    </source>
</evidence>
<dbReference type="SUPFAM" id="SSF52172">
    <property type="entry name" value="CheY-like"/>
    <property type="match status" value="1"/>
</dbReference>
<evidence type="ECO:0000259" key="5">
    <source>
        <dbReference type="PROSITE" id="PS50921"/>
    </source>
</evidence>
<dbReference type="InterPro" id="IPR036388">
    <property type="entry name" value="WH-like_DNA-bd_sf"/>
</dbReference>
<dbReference type="Gene3D" id="1.10.10.10">
    <property type="entry name" value="Winged helix-like DNA-binding domain superfamily/Winged helix DNA-binding domain"/>
    <property type="match status" value="1"/>
</dbReference>
<evidence type="ECO:0000313" key="6">
    <source>
        <dbReference type="EMBL" id="BBX51789.1"/>
    </source>
</evidence>
<evidence type="ECO:0000313" key="7">
    <source>
        <dbReference type="Proteomes" id="UP000466785"/>
    </source>
</evidence>
<dbReference type="InterPro" id="IPR012074">
    <property type="entry name" value="GAF_ANTAR"/>
</dbReference>
<evidence type="ECO:0000256" key="2">
    <source>
        <dbReference type="ARBA" id="ARBA00022777"/>
    </source>
</evidence>
<dbReference type="InterPro" id="IPR029016">
    <property type="entry name" value="GAF-like_dom_sf"/>
</dbReference>
<dbReference type="PROSITE" id="PS50921">
    <property type="entry name" value="ANTAR"/>
    <property type="match status" value="1"/>
</dbReference>
<keyword evidence="4" id="KW-0804">Transcription</keyword>
<dbReference type="Pfam" id="PF13185">
    <property type="entry name" value="GAF_2"/>
    <property type="match status" value="1"/>
</dbReference>
<dbReference type="PIRSF" id="PIRSF036625">
    <property type="entry name" value="GAF_ANTAR"/>
    <property type="match status" value="1"/>
</dbReference>